<gene>
    <name evidence="2" type="ORF">RDB_LOCUS10069</name>
</gene>
<name>A0A8H2WMI3_9AGAM</name>
<reference evidence="2" key="1">
    <citation type="submission" date="2021-01" db="EMBL/GenBank/DDBJ databases">
        <authorList>
            <person name="Kaushik A."/>
        </authorList>
    </citation>
    <scope>NUCLEOTIDE SEQUENCE</scope>
    <source>
        <strain evidence="2">AG3-1AP</strain>
    </source>
</reference>
<protein>
    <submittedName>
        <fullName evidence="2">Uncharacterized protein</fullName>
    </submittedName>
</protein>
<feature type="compositionally biased region" description="Basic and acidic residues" evidence="1">
    <location>
        <begin position="232"/>
        <end position="245"/>
    </location>
</feature>
<comment type="caution">
    <text evidence="2">The sequence shown here is derived from an EMBL/GenBank/DDBJ whole genome shotgun (WGS) entry which is preliminary data.</text>
</comment>
<dbReference type="Proteomes" id="UP000663831">
    <property type="component" value="Unassembled WGS sequence"/>
</dbReference>
<feature type="region of interest" description="Disordered" evidence="1">
    <location>
        <begin position="222"/>
        <end position="245"/>
    </location>
</feature>
<dbReference type="AlphaFoldDB" id="A0A8H2WMI3"/>
<sequence length="439" mass="48707">MPPTTSRERGLDPTYLRQRPSLADAQLARCTSDPMNGARSTVYNQPRYGESWRNDGPGAGIADRNEGVYSRHSTARRRLRARVFGKYWYGQSTTASDPCVPTYARHRTRAQPTVRNHMYRTGGTTQTLSCRARNLANAHIPHTTSRERGLQIGPDAPPVSTATRGCRARNWLRRTCDLTNSKMRSIDRARPTTLVRTSVTTQTAHTRPNEHSHACRAVGEQWAARDGMSAKATERRPNATERRAERTQPIGMRAWDCEGPVVCRCAGICRPWNPAARMNLRTAPPALTGRPCNPPNELANLSPIVCTAYEQPRTRLVDFTRGPSYIYLRATGGTCDPTNGKVRARLAVPTRSSSINYNRGGVMGQMWATNWNEGVAQPSYNCEASLCARVFGHGSRASKLKREPYHHNALQRPAENAAFELDSYDTACPLGGYGLVVVD</sequence>
<proteinExistence type="predicted"/>
<evidence type="ECO:0000313" key="3">
    <source>
        <dbReference type="Proteomes" id="UP000663831"/>
    </source>
</evidence>
<evidence type="ECO:0000256" key="1">
    <source>
        <dbReference type="SAM" id="MobiDB-lite"/>
    </source>
</evidence>
<dbReference type="EMBL" id="CAJMWV010000402">
    <property type="protein sequence ID" value="CAE6393537.1"/>
    <property type="molecule type" value="Genomic_DNA"/>
</dbReference>
<accession>A0A8H2WMI3</accession>
<organism evidence="2 3">
    <name type="scientific">Rhizoctonia solani</name>
    <dbReference type="NCBI Taxonomy" id="456999"/>
    <lineage>
        <taxon>Eukaryota</taxon>
        <taxon>Fungi</taxon>
        <taxon>Dikarya</taxon>
        <taxon>Basidiomycota</taxon>
        <taxon>Agaricomycotina</taxon>
        <taxon>Agaricomycetes</taxon>
        <taxon>Cantharellales</taxon>
        <taxon>Ceratobasidiaceae</taxon>
        <taxon>Rhizoctonia</taxon>
    </lineage>
</organism>
<feature type="region of interest" description="Disordered" evidence="1">
    <location>
        <begin position="30"/>
        <end position="71"/>
    </location>
</feature>
<evidence type="ECO:0000313" key="2">
    <source>
        <dbReference type="EMBL" id="CAE6393537.1"/>
    </source>
</evidence>